<evidence type="ECO:0000256" key="7">
    <source>
        <dbReference type="ARBA" id="ARBA00022837"/>
    </source>
</evidence>
<keyword evidence="7" id="KW-0106">Calcium</keyword>
<dbReference type="InterPro" id="IPR036156">
    <property type="entry name" value="Beta-gal/glucu_dom_sf"/>
</dbReference>
<dbReference type="PRINTS" id="PR00132">
    <property type="entry name" value="GLHYDRLASE2"/>
</dbReference>
<name>A0A9X3F7M7_9BACT</name>
<proteinExistence type="inferred from homology"/>
<dbReference type="RefSeq" id="WP_343334373.1">
    <property type="nucleotide sequence ID" value="NZ_JAPOHD010000030.1"/>
</dbReference>
<dbReference type="InterPro" id="IPR011013">
    <property type="entry name" value="Gal_mutarotase_sf_dom"/>
</dbReference>
<dbReference type="SUPFAM" id="SSF74650">
    <property type="entry name" value="Galactose mutarotase-like"/>
    <property type="match status" value="1"/>
</dbReference>
<dbReference type="EC" id="3.2.1.23" evidence="5"/>
<evidence type="ECO:0000313" key="14">
    <source>
        <dbReference type="EMBL" id="MCY1722043.1"/>
    </source>
</evidence>
<dbReference type="PANTHER" id="PTHR46323">
    <property type="entry name" value="BETA-GALACTOSIDASE"/>
    <property type="match status" value="1"/>
</dbReference>
<dbReference type="Gene3D" id="2.70.98.10">
    <property type="match status" value="1"/>
</dbReference>
<evidence type="ECO:0000256" key="4">
    <source>
        <dbReference type="ARBA" id="ARBA00011245"/>
    </source>
</evidence>
<dbReference type="InterPro" id="IPR014718">
    <property type="entry name" value="GH-type_carb-bd"/>
</dbReference>
<evidence type="ECO:0000259" key="12">
    <source>
        <dbReference type="Pfam" id="PF02837"/>
    </source>
</evidence>
<dbReference type="InterPro" id="IPR050347">
    <property type="entry name" value="Bact_Beta-galactosidase"/>
</dbReference>
<dbReference type="Pfam" id="PF02837">
    <property type="entry name" value="Glyco_hydro_2_N"/>
    <property type="match status" value="1"/>
</dbReference>
<keyword evidence="6" id="KW-0378">Hydrolase</keyword>
<accession>A0A9X3F7M7</accession>
<evidence type="ECO:0000256" key="3">
    <source>
        <dbReference type="ARBA" id="ARBA00007401"/>
    </source>
</evidence>
<dbReference type="Gene3D" id="3.20.20.80">
    <property type="entry name" value="Glycosidases"/>
    <property type="match status" value="1"/>
</dbReference>
<dbReference type="GO" id="GO:0005990">
    <property type="term" value="P:lactose catabolic process"/>
    <property type="evidence" value="ECO:0007669"/>
    <property type="project" value="TreeGrafter"/>
</dbReference>
<keyword evidence="8" id="KW-0326">Glycosidase</keyword>
<dbReference type="InterPro" id="IPR004199">
    <property type="entry name" value="B-gal_small/dom_5"/>
</dbReference>
<dbReference type="InterPro" id="IPR013783">
    <property type="entry name" value="Ig-like_fold"/>
</dbReference>
<dbReference type="Gene3D" id="2.60.40.10">
    <property type="entry name" value="Immunoglobulins"/>
    <property type="match status" value="1"/>
</dbReference>
<feature type="domain" description="Glycoside hydrolase family 2 catalytic" evidence="11">
    <location>
        <begin position="293"/>
        <end position="421"/>
    </location>
</feature>
<dbReference type="Proteomes" id="UP001145087">
    <property type="component" value="Unassembled WGS sequence"/>
</dbReference>
<evidence type="ECO:0000256" key="9">
    <source>
        <dbReference type="ARBA" id="ARBA00032230"/>
    </source>
</evidence>
<dbReference type="InterPro" id="IPR006102">
    <property type="entry name" value="Ig-like_GH2"/>
</dbReference>
<dbReference type="InterPro" id="IPR008979">
    <property type="entry name" value="Galactose-bd-like_sf"/>
</dbReference>
<comment type="subunit">
    <text evidence="4">Monomer.</text>
</comment>
<dbReference type="InterPro" id="IPR006103">
    <property type="entry name" value="Glyco_hydro_2_cat"/>
</dbReference>
<feature type="domain" description="Glycosyl hydrolases family 2 sugar binding" evidence="12">
    <location>
        <begin position="53"/>
        <end position="188"/>
    </location>
</feature>
<dbReference type="Gene3D" id="2.60.120.260">
    <property type="entry name" value="Galactose-binding domain-like"/>
    <property type="match status" value="1"/>
</dbReference>
<evidence type="ECO:0000256" key="1">
    <source>
        <dbReference type="ARBA" id="ARBA00001412"/>
    </source>
</evidence>
<evidence type="ECO:0000259" key="13">
    <source>
        <dbReference type="Pfam" id="PF02929"/>
    </source>
</evidence>
<evidence type="ECO:0000259" key="10">
    <source>
        <dbReference type="Pfam" id="PF00703"/>
    </source>
</evidence>
<evidence type="ECO:0000256" key="8">
    <source>
        <dbReference type="ARBA" id="ARBA00023295"/>
    </source>
</evidence>
<feature type="domain" description="Beta galactosidase small chain/" evidence="13">
    <location>
        <begin position="731"/>
        <end position="863"/>
    </location>
</feature>
<comment type="similarity">
    <text evidence="3">Belongs to the glycosyl hydrolase 2 family.</text>
</comment>
<dbReference type="GO" id="GO:0004565">
    <property type="term" value="F:beta-galactosidase activity"/>
    <property type="evidence" value="ECO:0007669"/>
    <property type="project" value="UniProtKB-EC"/>
</dbReference>
<gene>
    <name evidence="14" type="ORF">OU798_16935</name>
</gene>
<comment type="caution">
    <text evidence="14">The sequence shown here is derived from an EMBL/GenBank/DDBJ whole genome shotgun (WGS) entry which is preliminary data.</text>
</comment>
<organism evidence="14 15">
    <name type="scientific">Draconibacterium aestuarii</name>
    <dbReference type="NCBI Taxonomy" id="2998507"/>
    <lineage>
        <taxon>Bacteria</taxon>
        <taxon>Pseudomonadati</taxon>
        <taxon>Bacteroidota</taxon>
        <taxon>Bacteroidia</taxon>
        <taxon>Marinilabiliales</taxon>
        <taxon>Prolixibacteraceae</taxon>
        <taxon>Draconibacterium</taxon>
    </lineage>
</organism>
<dbReference type="EMBL" id="JAPOHD010000030">
    <property type="protein sequence ID" value="MCY1722043.1"/>
    <property type="molecule type" value="Genomic_DNA"/>
</dbReference>
<dbReference type="AlphaFoldDB" id="A0A9X3F7M7"/>
<feature type="domain" description="Glycoside hydrolase family 2 immunoglobulin-like beta-sandwich" evidence="10">
    <location>
        <begin position="219"/>
        <end position="290"/>
    </location>
</feature>
<evidence type="ECO:0000256" key="6">
    <source>
        <dbReference type="ARBA" id="ARBA00022801"/>
    </source>
</evidence>
<dbReference type="PANTHER" id="PTHR46323:SF2">
    <property type="entry name" value="BETA-GALACTOSIDASE"/>
    <property type="match status" value="1"/>
</dbReference>
<evidence type="ECO:0000313" key="15">
    <source>
        <dbReference type="Proteomes" id="UP001145087"/>
    </source>
</evidence>
<dbReference type="InterPro" id="IPR006104">
    <property type="entry name" value="Glyco_hydro_2_N"/>
</dbReference>
<keyword evidence="15" id="KW-1185">Reference proteome</keyword>
<comment type="cofactor">
    <cofactor evidence="2">
        <name>Ca(2+)</name>
        <dbReference type="ChEBI" id="CHEBI:29108"/>
    </cofactor>
</comment>
<dbReference type="SUPFAM" id="SSF49303">
    <property type="entry name" value="beta-Galactosidase/glucuronidase domain"/>
    <property type="match status" value="1"/>
</dbReference>
<dbReference type="InterPro" id="IPR006101">
    <property type="entry name" value="Glyco_hydro_2"/>
</dbReference>
<comment type="catalytic activity">
    <reaction evidence="1">
        <text>Hydrolysis of terminal non-reducing beta-D-galactose residues in beta-D-galactosides.</text>
        <dbReference type="EC" id="3.2.1.23"/>
    </reaction>
</comment>
<dbReference type="SUPFAM" id="SSF49785">
    <property type="entry name" value="Galactose-binding domain-like"/>
    <property type="match status" value="1"/>
</dbReference>
<dbReference type="GO" id="GO:0030246">
    <property type="term" value="F:carbohydrate binding"/>
    <property type="evidence" value="ECO:0007669"/>
    <property type="project" value="InterPro"/>
</dbReference>
<evidence type="ECO:0000256" key="2">
    <source>
        <dbReference type="ARBA" id="ARBA00001913"/>
    </source>
</evidence>
<dbReference type="SUPFAM" id="SSF51445">
    <property type="entry name" value="(Trans)glycosidases"/>
    <property type="match status" value="1"/>
</dbReference>
<dbReference type="InterPro" id="IPR017853">
    <property type="entry name" value="GH"/>
</dbReference>
<dbReference type="Pfam" id="PF00703">
    <property type="entry name" value="Glyco_hydro_2"/>
    <property type="match status" value="1"/>
</dbReference>
<dbReference type="Pfam" id="PF02929">
    <property type="entry name" value="Bgal_small_N"/>
    <property type="match status" value="1"/>
</dbReference>
<reference evidence="14" key="1">
    <citation type="submission" date="2022-11" db="EMBL/GenBank/DDBJ databases">
        <title>Marilongibacter aestuarii gen. nov., sp. nov., isolated from tidal flat sediment.</title>
        <authorList>
            <person name="Jiayan W."/>
        </authorList>
    </citation>
    <scope>NUCLEOTIDE SEQUENCE</scope>
    <source>
        <strain evidence="14">Z1-6</strain>
    </source>
</reference>
<evidence type="ECO:0000259" key="11">
    <source>
        <dbReference type="Pfam" id="PF02836"/>
    </source>
</evidence>
<dbReference type="GO" id="GO:0009341">
    <property type="term" value="C:beta-galactosidase complex"/>
    <property type="evidence" value="ECO:0007669"/>
    <property type="project" value="InterPro"/>
</dbReference>
<evidence type="ECO:0000256" key="5">
    <source>
        <dbReference type="ARBA" id="ARBA00012756"/>
    </source>
</evidence>
<dbReference type="Pfam" id="PF02836">
    <property type="entry name" value="Glyco_hydro_2_C"/>
    <property type="match status" value="1"/>
</dbReference>
<protein>
    <recommendedName>
        <fullName evidence="5">beta-galactosidase</fullName>
        <ecNumber evidence="5">3.2.1.23</ecNumber>
    </recommendedName>
    <alternativeName>
        <fullName evidence="9">Lactase</fullName>
    </alternativeName>
</protein>
<sequence>MKNFINYFAIGLILLVSSELFAQQTERIFLSGTGADQTVDWEFFCTDGMNSGEWTTIPVPSNWELQGFGKYNYGHAKAEERGTESGLYKYTFDVPASFKGQQINIVFEGSMTDTEVKINGKMAGPVHQGSFYQFQYNITSLLKFGKSNLLEVKVDKQSANNSVNKAERYADFWIFGGIFRPVWLEVKPAENILRVAIDAKADGSFISEVYFNTIKNADKLKAQIIDLDGKPVGESFSVAVNKGDKSVLVQSKINGVKAWNPEYPNLYKVKFELLKNDKLVHGHSERFGFRTIEVRKRDGIYVNGVKIKIKGVNRHTFWPTTGRASSKARSIEDVNTIKSMNMNGVRMAHYPPDSHFLDVCDSLGLFVLNELTGWHDAYDTKVGSKLVKEMVVRDVNHPSIILWDNGNEGGHNEELLSLYAKYDIQKRDVLQPWQSFNGFSTEHYRSYDYGVGTFWHGRNIVLPTEYLHGMHDGGQGSGLYDYWELMWKTPVAAGGFIWDFADQGVVRTDKNGELDTYNSKGADGIMGPYHEKEGSYFAIKEIWSPVVFEERNLTAEFDGKLYLENRYLYTNLKECKFSWILAKFQLPDGKNEAKEIAATATSPNLEPRQKGFLNMELPKDWGTYDVLYVTASDQYGRELYTWSWPITLPEDVVQKMMQESTVEKSVNYSETDSALVINAGDIQYTIGKTDGLLKKVRNDKDEIPFNNGPVICSGKTLFRELITEKIGDTLTLTCTFEKESRMKEFTWSFYPSGWVKLNISYLPEEYDVHFDYMGVNFSYPEKLVEGVKWMGNGPYRVWKNRTQGVELGVHEKDYNTTMTGIPPVIYPEFKGYHSNLYWAKINSKEQSFTVATESEDVSLRLYTPDQPEDYDRRLAPPFPDGDISFMQAISAMGSKTNDSWNMGPSGRKNQFFDFGPYDDWHSRCKEMVLFFDFSSGQ</sequence>